<dbReference type="GO" id="GO:0045944">
    <property type="term" value="P:positive regulation of transcription by RNA polymerase II"/>
    <property type="evidence" value="ECO:0007669"/>
    <property type="project" value="TreeGrafter"/>
</dbReference>
<dbReference type="GO" id="GO:0005634">
    <property type="term" value="C:nucleus"/>
    <property type="evidence" value="ECO:0007669"/>
    <property type="project" value="TreeGrafter"/>
</dbReference>
<feature type="compositionally biased region" description="Low complexity" evidence="9">
    <location>
        <begin position="172"/>
        <end position="195"/>
    </location>
</feature>
<dbReference type="GO" id="GO:0007423">
    <property type="term" value="P:sensory organ development"/>
    <property type="evidence" value="ECO:0007669"/>
    <property type="project" value="TreeGrafter"/>
</dbReference>
<dbReference type="InterPro" id="IPR011598">
    <property type="entry name" value="bHLH_dom"/>
</dbReference>
<dbReference type="Gene3D" id="4.10.280.10">
    <property type="entry name" value="Helix-loop-helix DNA-binding domain"/>
    <property type="match status" value="1"/>
</dbReference>
<evidence type="ECO:0000259" key="10">
    <source>
        <dbReference type="PROSITE" id="PS50888"/>
    </source>
</evidence>
<dbReference type="RefSeq" id="XP_030069287.1">
    <property type="nucleotide sequence ID" value="XM_030213427.1"/>
</dbReference>
<dbReference type="FunFam" id="4.10.280.10:FF:000006">
    <property type="entry name" value="Neurogenic differentiation factor"/>
    <property type="match status" value="1"/>
</dbReference>
<sequence>MPSKVVNVYCPFESSSDLLFSLREEEEEEEEEEDCDSLQPSSSPSSPASTTSPMPTPQKSEEEKEKRRRRGRSRVKNEAVLHTIKKTRRIKANDRERNRMHNLNSALDELRSILPSFPDDTKLTKIETLRFAHNYIWALSETLRLADQSLEKPQKDLLLPGYLSPAAPPSPGSDAGSWMSSASPASSSSSLSICASNPSSPATSEDYCYGHTDSLFPFHSLREEVIQDTSCFAQYQ</sequence>
<dbReference type="PANTHER" id="PTHR19290">
    <property type="entry name" value="BASIC HELIX-LOOP-HELIX PROTEIN NEUROGENIN-RELATED"/>
    <property type="match status" value="1"/>
</dbReference>
<evidence type="ECO:0000256" key="6">
    <source>
        <dbReference type="ARBA" id="ARBA00023163"/>
    </source>
</evidence>
<name>A0A6P7YPW2_9AMPH</name>
<dbReference type="InParanoid" id="A0A6P7YPW2"/>
<evidence type="ECO:0000313" key="11">
    <source>
        <dbReference type="Proteomes" id="UP000515156"/>
    </source>
</evidence>
<reference evidence="12" key="1">
    <citation type="submission" date="2025-08" db="UniProtKB">
        <authorList>
            <consortium name="RefSeq"/>
        </authorList>
    </citation>
    <scope>IDENTIFICATION</scope>
</reference>
<keyword evidence="1" id="KW-0217">Developmental protein</keyword>
<evidence type="ECO:0000256" key="5">
    <source>
        <dbReference type="ARBA" id="ARBA00023125"/>
    </source>
</evidence>
<keyword evidence="11" id="KW-1185">Reference proteome</keyword>
<dbReference type="Proteomes" id="UP000515156">
    <property type="component" value="Chromosome 8"/>
</dbReference>
<dbReference type="GeneID" id="115476854"/>
<evidence type="ECO:0000313" key="12">
    <source>
        <dbReference type="RefSeq" id="XP_030069287.1"/>
    </source>
</evidence>
<dbReference type="GO" id="GO:0070888">
    <property type="term" value="F:E-box binding"/>
    <property type="evidence" value="ECO:0007669"/>
    <property type="project" value="TreeGrafter"/>
</dbReference>
<accession>A0A6P7YPW2</accession>
<keyword evidence="3" id="KW-0524">Neurogenesis</keyword>
<evidence type="ECO:0000256" key="7">
    <source>
        <dbReference type="ARBA" id="ARBA00023242"/>
    </source>
</evidence>
<proteinExistence type="predicted"/>
<dbReference type="SMART" id="SM00353">
    <property type="entry name" value="HLH"/>
    <property type="match status" value="1"/>
</dbReference>
<dbReference type="CTD" id="4762"/>
<keyword evidence="7" id="KW-0539">Nucleus</keyword>
<dbReference type="Pfam" id="PF00010">
    <property type="entry name" value="HLH"/>
    <property type="match status" value="1"/>
</dbReference>
<dbReference type="FunCoup" id="A0A6P7YPW2">
    <property type="interactions" value="848"/>
</dbReference>
<dbReference type="InterPro" id="IPR050359">
    <property type="entry name" value="bHLH_transcription_factors"/>
</dbReference>
<feature type="compositionally biased region" description="Acidic residues" evidence="9">
    <location>
        <begin position="24"/>
        <end position="36"/>
    </location>
</feature>
<dbReference type="OrthoDB" id="5969565at2759"/>
<dbReference type="GO" id="GO:0046983">
    <property type="term" value="F:protein dimerization activity"/>
    <property type="evidence" value="ECO:0007669"/>
    <property type="project" value="InterPro"/>
</dbReference>
<comment type="subunit">
    <text evidence="8">Efficient DNA binding requires dimerization with another bHLH protein. Forms a heterodimer with the bHLH protein hes2, and weakly interacts with hey1/hrt1.</text>
</comment>
<evidence type="ECO:0000256" key="9">
    <source>
        <dbReference type="SAM" id="MobiDB-lite"/>
    </source>
</evidence>
<evidence type="ECO:0000256" key="8">
    <source>
        <dbReference type="ARBA" id="ARBA00062384"/>
    </source>
</evidence>
<keyword evidence="4" id="KW-0805">Transcription regulation</keyword>
<dbReference type="AlphaFoldDB" id="A0A6P7YPW2"/>
<protein>
    <submittedName>
        <fullName evidence="12">Neurogenin-1</fullName>
    </submittedName>
</protein>
<keyword evidence="5" id="KW-0238">DNA-binding</keyword>
<dbReference type="PROSITE" id="PS50888">
    <property type="entry name" value="BHLH"/>
    <property type="match status" value="1"/>
</dbReference>
<dbReference type="GO" id="GO:0061564">
    <property type="term" value="P:axon development"/>
    <property type="evidence" value="ECO:0007669"/>
    <property type="project" value="TreeGrafter"/>
</dbReference>
<feature type="compositionally biased region" description="Low complexity" evidence="9">
    <location>
        <begin position="40"/>
        <end position="53"/>
    </location>
</feature>
<dbReference type="InterPro" id="IPR036638">
    <property type="entry name" value="HLH_DNA-bd_sf"/>
</dbReference>
<dbReference type="PANTHER" id="PTHR19290:SF163">
    <property type="entry name" value="BASIC HELIX-LOOP-HELIX NEURAL TRANSCRIPTION FACTOR TAP"/>
    <property type="match status" value="1"/>
</dbReference>
<gene>
    <name evidence="12" type="primary">NEUROG1</name>
</gene>
<evidence type="ECO:0000256" key="3">
    <source>
        <dbReference type="ARBA" id="ARBA00022902"/>
    </source>
</evidence>
<feature type="region of interest" description="Disordered" evidence="9">
    <location>
        <begin position="161"/>
        <end position="195"/>
    </location>
</feature>
<feature type="domain" description="BHLH" evidence="10">
    <location>
        <begin position="87"/>
        <end position="139"/>
    </location>
</feature>
<evidence type="ECO:0000256" key="1">
    <source>
        <dbReference type="ARBA" id="ARBA00022473"/>
    </source>
</evidence>
<dbReference type="GO" id="GO:0000981">
    <property type="term" value="F:DNA-binding transcription factor activity, RNA polymerase II-specific"/>
    <property type="evidence" value="ECO:0007669"/>
    <property type="project" value="TreeGrafter"/>
</dbReference>
<keyword evidence="2" id="KW-0221">Differentiation</keyword>
<organism evidence="11 12">
    <name type="scientific">Microcaecilia unicolor</name>
    <dbReference type="NCBI Taxonomy" id="1415580"/>
    <lineage>
        <taxon>Eukaryota</taxon>
        <taxon>Metazoa</taxon>
        <taxon>Chordata</taxon>
        <taxon>Craniata</taxon>
        <taxon>Vertebrata</taxon>
        <taxon>Euteleostomi</taxon>
        <taxon>Amphibia</taxon>
        <taxon>Gymnophiona</taxon>
        <taxon>Siphonopidae</taxon>
        <taxon>Microcaecilia</taxon>
    </lineage>
</organism>
<dbReference type="KEGG" id="muo:115476854"/>
<keyword evidence="6" id="KW-0804">Transcription</keyword>
<evidence type="ECO:0000256" key="4">
    <source>
        <dbReference type="ARBA" id="ARBA00023015"/>
    </source>
</evidence>
<feature type="region of interest" description="Disordered" evidence="9">
    <location>
        <begin position="22"/>
        <end position="76"/>
    </location>
</feature>
<dbReference type="SUPFAM" id="SSF47459">
    <property type="entry name" value="HLH, helix-loop-helix DNA-binding domain"/>
    <property type="match status" value="1"/>
</dbReference>
<evidence type="ECO:0000256" key="2">
    <source>
        <dbReference type="ARBA" id="ARBA00022782"/>
    </source>
</evidence>
<dbReference type="CDD" id="cd19716">
    <property type="entry name" value="bHLH_TS_NGN1_NeuroD3"/>
    <property type="match status" value="1"/>
</dbReference>